<reference evidence="1" key="1">
    <citation type="submission" date="2019-06" db="EMBL/GenBank/DDBJ databases">
        <authorList>
            <person name="Zheng W."/>
        </authorList>
    </citation>
    <scope>NUCLEOTIDE SEQUENCE</scope>
    <source>
        <strain evidence="1">QDHG01</strain>
    </source>
</reference>
<proteinExistence type="predicted"/>
<name>A0A8J8NZ86_HALGN</name>
<organism evidence="1 2">
    <name type="scientific">Halteria grandinella</name>
    <dbReference type="NCBI Taxonomy" id="5974"/>
    <lineage>
        <taxon>Eukaryota</taxon>
        <taxon>Sar</taxon>
        <taxon>Alveolata</taxon>
        <taxon>Ciliophora</taxon>
        <taxon>Intramacronucleata</taxon>
        <taxon>Spirotrichea</taxon>
        <taxon>Stichotrichia</taxon>
        <taxon>Sporadotrichida</taxon>
        <taxon>Halteriidae</taxon>
        <taxon>Halteria</taxon>
    </lineage>
</organism>
<accession>A0A8J8NZ86</accession>
<gene>
    <name evidence="1" type="ORF">FGO68_gene8412</name>
</gene>
<evidence type="ECO:0000313" key="2">
    <source>
        <dbReference type="Proteomes" id="UP000785679"/>
    </source>
</evidence>
<dbReference type="AlphaFoldDB" id="A0A8J8NZ86"/>
<sequence length="407" mass="47553">MNKDITINGNVCVPNGDTHTQSISTHSFDVAVFALNNCTGLTKLWIRDLKYCKNQELKVEKLSLKELIVDTSNSWGLVYDSNIPLISDIIKKSKDTLSYLSCDGKVDLSSLRNSTQLRTLMIIGFTIDDANLNVILTFTNLEELGTHDKRIVAQFNESQTLKKLWWSNIDGGIDDLPQSVTKVITYQLNTFDQVKQFLEKNPFVKELELYVSNHVAAQLLDKFKHIKFNFNIGQNFFTFQQLYTYLHPECMQICIPGSEPDHQLYELLFSRIHDKEMVLYPYLMAADQGFDYDKNIKDAPPEMFEQLQTFNEFKNCLRKDELDSSYFERVFNLQLSTGVDEYLLIIVSAYDEVFQLSADIDKTVTILMAMNWRKREFLKRERFFHHCRHNWMEPLTNEDFKEHEESD</sequence>
<evidence type="ECO:0000313" key="1">
    <source>
        <dbReference type="EMBL" id="TNV83339.1"/>
    </source>
</evidence>
<comment type="caution">
    <text evidence="1">The sequence shown here is derived from an EMBL/GenBank/DDBJ whole genome shotgun (WGS) entry which is preliminary data.</text>
</comment>
<keyword evidence="2" id="KW-1185">Reference proteome</keyword>
<protein>
    <submittedName>
        <fullName evidence="1">Uncharacterized protein</fullName>
    </submittedName>
</protein>
<dbReference type="Proteomes" id="UP000785679">
    <property type="component" value="Unassembled WGS sequence"/>
</dbReference>
<dbReference type="SUPFAM" id="SSF52047">
    <property type="entry name" value="RNI-like"/>
    <property type="match status" value="1"/>
</dbReference>
<dbReference type="EMBL" id="RRYP01003927">
    <property type="protein sequence ID" value="TNV83339.1"/>
    <property type="molecule type" value="Genomic_DNA"/>
</dbReference>